<dbReference type="EMBL" id="CP041730">
    <property type="protein sequence ID" value="QDQ25830.1"/>
    <property type="molecule type" value="Genomic_DNA"/>
</dbReference>
<accession>A0A516SCF7</accession>
<dbReference type="OrthoDB" id="8592209at2"/>
<dbReference type="Pfam" id="PF11142">
    <property type="entry name" value="DUF2917"/>
    <property type="match status" value="1"/>
</dbReference>
<organism evidence="1 2">
    <name type="scientific">Chitinimonas arctica</name>
    <dbReference type="NCBI Taxonomy" id="2594795"/>
    <lineage>
        <taxon>Bacteria</taxon>
        <taxon>Pseudomonadati</taxon>
        <taxon>Pseudomonadota</taxon>
        <taxon>Betaproteobacteria</taxon>
        <taxon>Neisseriales</taxon>
        <taxon>Chitinibacteraceae</taxon>
        <taxon>Chitinimonas</taxon>
    </lineage>
</organism>
<proteinExistence type="predicted"/>
<reference evidence="2" key="1">
    <citation type="submission" date="2019-07" db="EMBL/GenBank/DDBJ databases">
        <title>Chitinimonas sp. nov., isolated from Ny-Alesund, arctica soil.</title>
        <authorList>
            <person name="Xu Q."/>
            <person name="Peng F."/>
        </authorList>
    </citation>
    <scope>NUCLEOTIDE SEQUENCE [LARGE SCALE GENOMIC DNA]</scope>
    <source>
        <strain evidence="2">R3-44</strain>
    </source>
</reference>
<gene>
    <name evidence="1" type="ORF">FNU76_05385</name>
</gene>
<evidence type="ECO:0000313" key="2">
    <source>
        <dbReference type="Proteomes" id="UP000317550"/>
    </source>
</evidence>
<name>A0A516SCF7_9NEIS</name>
<evidence type="ECO:0000313" key="1">
    <source>
        <dbReference type="EMBL" id="QDQ25830.1"/>
    </source>
</evidence>
<dbReference type="Proteomes" id="UP000317550">
    <property type="component" value="Chromosome"/>
</dbReference>
<sequence length="92" mass="10155">MKSPYQLHKNALLNLPAEMGATIEVESGVIWLTAAGNDVILGRGHQFCLPVSEVLLVQALADSRFKLRRPVGKPDWASRLSQWLPRSMQTGS</sequence>
<dbReference type="KEGG" id="cari:FNU76_05385"/>
<dbReference type="AlphaFoldDB" id="A0A516SCF7"/>
<dbReference type="InterPro" id="IPR021317">
    <property type="entry name" value="DUF2917"/>
</dbReference>
<dbReference type="RefSeq" id="WP_143856755.1">
    <property type="nucleotide sequence ID" value="NZ_CP041730.1"/>
</dbReference>
<keyword evidence="2" id="KW-1185">Reference proteome</keyword>
<protein>
    <submittedName>
        <fullName evidence="1">DUF2917 domain-containing protein</fullName>
    </submittedName>
</protein>